<evidence type="ECO:0000259" key="6">
    <source>
        <dbReference type="PROSITE" id="PS50198"/>
    </source>
</evidence>
<dbReference type="GO" id="GO:0003755">
    <property type="term" value="F:peptidyl-prolyl cis-trans isomerase activity"/>
    <property type="evidence" value="ECO:0007669"/>
    <property type="project" value="UniProtKB-KW"/>
</dbReference>
<dbReference type="EMBL" id="SGUG01000041">
    <property type="protein sequence ID" value="MDG0864800.1"/>
    <property type="molecule type" value="Genomic_DNA"/>
</dbReference>
<comment type="catalytic activity">
    <reaction evidence="1">
        <text>[protein]-peptidylproline (omega=180) = [protein]-peptidylproline (omega=0)</text>
        <dbReference type="Rhea" id="RHEA:16237"/>
        <dbReference type="Rhea" id="RHEA-COMP:10747"/>
        <dbReference type="Rhea" id="RHEA-COMP:10748"/>
        <dbReference type="ChEBI" id="CHEBI:83833"/>
        <dbReference type="ChEBI" id="CHEBI:83834"/>
        <dbReference type="EC" id="5.2.1.8"/>
    </reaction>
</comment>
<dbReference type="Gene3D" id="3.10.50.40">
    <property type="match status" value="1"/>
</dbReference>
<dbReference type="InterPro" id="IPR000297">
    <property type="entry name" value="PPIase_PpiC"/>
</dbReference>
<dbReference type="PROSITE" id="PS50198">
    <property type="entry name" value="PPIC_PPIASE_2"/>
    <property type="match status" value="1"/>
</dbReference>
<dbReference type="Proteomes" id="UP001152766">
    <property type="component" value="Unassembled WGS sequence"/>
</dbReference>
<dbReference type="EC" id="5.2.1.8" evidence="3"/>
<gene>
    <name evidence="7" type="ORF">EXJ73_20275</name>
</gene>
<sequence length="250" mass="27255">MAASVNDVLIATADEALDDEALRQRACTELLRQRAIGLGLLAEDDPVPREGAVSEAASEAIEALLLQELAGPEPDEAACRRHYEAHARQFARGERVQVRHILFAVTPGVDVDRLRQHAEGHLIALRASETAAFTEAAQSLSNCPSGADGGRLGWLRTEDCAPEFAKELFGRSEIGVLPQLLHSRFGLHIAAIDAREPGRLPPFEQVREAVAQQMRQQHQISALRQYLQTLAGDARLQGVELQQATSPLVQ</sequence>
<keyword evidence="4 5" id="KW-0697">Rotamase</keyword>
<proteinExistence type="inferred from homology"/>
<reference evidence="7" key="1">
    <citation type="submission" date="2019-02" db="EMBL/GenBank/DDBJ databases">
        <title>Draft genome of the type strain Pelomonas aquatica CCUG 52575T.</title>
        <authorList>
            <person name="Gomila M."/>
            <person name="Lalucat J."/>
        </authorList>
    </citation>
    <scope>NUCLEOTIDE SEQUENCE</scope>
    <source>
        <strain evidence="7">CCUG 52575</strain>
    </source>
</reference>
<keyword evidence="5 7" id="KW-0413">Isomerase</keyword>
<organism evidence="7 8">
    <name type="scientific">Pelomonas aquatica</name>
    <dbReference type="NCBI Taxonomy" id="431058"/>
    <lineage>
        <taxon>Bacteria</taxon>
        <taxon>Pseudomonadati</taxon>
        <taxon>Pseudomonadota</taxon>
        <taxon>Betaproteobacteria</taxon>
        <taxon>Burkholderiales</taxon>
        <taxon>Sphaerotilaceae</taxon>
        <taxon>Roseateles</taxon>
    </lineage>
</organism>
<dbReference type="PANTHER" id="PTHR47245">
    <property type="entry name" value="PEPTIDYLPROLYL ISOMERASE"/>
    <property type="match status" value="1"/>
</dbReference>
<evidence type="ECO:0000256" key="1">
    <source>
        <dbReference type="ARBA" id="ARBA00000971"/>
    </source>
</evidence>
<evidence type="ECO:0000313" key="7">
    <source>
        <dbReference type="EMBL" id="MDG0864800.1"/>
    </source>
</evidence>
<protein>
    <recommendedName>
        <fullName evidence="3">peptidylprolyl isomerase</fullName>
        <ecNumber evidence="3">5.2.1.8</ecNumber>
    </recommendedName>
</protein>
<dbReference type="RefSeq" id="WP_268152981.1">
    <property type="nucleotide sequence ID" value="NZ_JAPPUW010000018.1"/>
</dbReference>
<dbReference type="PANTHER" id="PTHR47245:SF2">
    <property type="entry name" value="PEPTIDYL-PROLYL CIS-TRANS ISOMERASE HP_0175-RELATED"/>
    <property type="match status" value="1"/>
</dbReference>
<evidence type="ECO:0000313" key="8">
    <source>
        <dbReference type="Proteomes" id="UP001152766"/>
    </source>
</evidence>
<accession>A0A9X4LJM1</accession>
<dbReference type="AlphaFoldDB" id="A0A9X4LJM1"/>
<dbReference type="Pfam" id="PF00639">
    <property type="entry name" value="Rotamase"/>
    <property type="match status" value="1"/>
</dbReference>
<comment type="similarity">
    <text evidence="2">Belongs to the PpiC/parvulin rotamase family.</text>
</comment>
<name>A0A9X4LJM1_9BURK</name>
<evidence type="ECO:0000256" key="3">
    <source>
        <dbReference type="ARBA" id="ARBA00013194"/>
    </source>
</evidence>
<evidence type="ECO:0000256" key="5">
    <source>
        <dbReference type="PROSITE-ProRule" id="PRU00278"/>
    </source>
</evidence>
<evidence type="ECO:0000256" key="4">
    <source>
        <dbReference type="ARBA" id="ARBA00023110"/>
    </source>
</evidence>
<dbReference type="InterPro" id="IPR050245">
    <property type="entry name" value="PrsA_foldase"/>
</dbReference>
<evidence type="ECO:0000256" key="2">
    <source>
        <dbReference type="ARBA" id="ARBA00007656"/>
    </source>
</evidence>
<dbReference type="InterPro" id="IPR046357">
    <property type="entry name" value="PPIase_dom_sf"/>
</dbReference>
<comment type="caution">
    <text evidence="7">The sequence shown here is derived from an EMBL/GenBank/DDBJ whole genome shotgun (WGS) entry which is preliminary data.</text>
</comment>
<keyword evidence="8" id="KW-1185">Reference proteome</keyword>
<feature type="domain" description="PpiC" evidence="6">
    <location>
        <begin position="93"/>
        <end position="194"/>
    </location>
</feature>
<dbReference type="SUPFAM" id="SSF54534">
    <property type="entry name" value="FKBP-like"/>
    <property type="match status" value="1"/>
</dbReference>